<evidence type="ECO:0000313" key="4">
    <source>
        <dbReference type="Proteomes" id="UP000442714"/>
    </source>
</evidence>
<evidence type="ECO:0000256" key="1">
    <source>
        <dbReference type="ARBA" id="ARBA00022603"/>
    </source>
</evidence>
<dbReference type="GO" id="GO:0032981">
    <property type="term" value="P:mitochondrial respiratory chain complex I assembly"/>
    <property type="evidence" value="ECO:0007669"/>
    <property type="project" value="TreeGrafter"/>
</dbReference>
<dbReference type="AlphaFoldDB" id="A0A844ZSW0"/>
<gene>
    <name evidence="3" type="ORF">GRI41_05215</name>
</gene>
<comment type="caution">
    <text evidence="3">The sequence shown here is derived from an EMBL/GenBank/DDBJ whole genome shotgun (WGS) entry which is preliminary data.</text>
</comment>
<organism evidence="3 4">
    <name type="scientific">Pontixanthobacter aquaemixtae</name>
    <dbReference type="NCBI Taxonomy" id="1958940"/>
    <lineage>
        <taxon>Bacteria</taxon>
        <taxon>Pseudomonadati</taxon>
        <taxon>Pseudomonadota</taxon>
        <taxon>Alphaproteobacteria</taxon>
        <taxon>Sphingomonadales</taxon>
        <taxon>Erythrobacteraceae</taxon>
        <taxon>Pontixanthobacter</taxon>
    </lineage>
</organism>
<keyword evidence="2 3" id="KW-0808">Transferase</keyword>
<dbReference type="PANTHER" id="PTHR13090:SF1">
    <property type="entry name" value="ARGININE-HYDROXYLASE NDUFAF5, MITOCHONDRIAL"/>
    <property type="match status" value="1"/>
</dbReference>
<dbReference type="Proteomes" id="UP000442714">
    <property type="component" value="Unassembled WGS sequence"/>
</dbReference>
<dbReference type="Pfam" id="PF13489">
    <property type="entry name" value="Methyltransf_23"/>
    <property type="match status" value="1"/>
</dbReference>
<dbReference type="PANTHER" id="PTHR13090">
    <property type="entry name" value="ARGININE-HYDROXYLASE NDUFAF5, MITOCHONDRIAL"/>
    <property type="match status" value="1"/>
</dbReference>
<keyword evidence="1 3" id="KW-0489">Methyltransferase</keyword>
<sequence length="251" mass="27038">MNKAPPAIFSRNRCAAKWGRARARYKCDNSSSFLLDDLTGDVIERVGFMQLQPQRALVVGDWSDSVATALSDLGADIAVGQLGHFNEELPAPAGSRFDLIVHLMGLGMVNDLPGALIHARATLAEGGVFIAAFPGAGSLSSLRNIALAADGERPAPRIHPMIDSASSSALLQRAGFGRQVVDSHTLSVRYRSLGQLVSDLRDHGLTASLEKPSPALGRQWLSRAQEAFDTLRDEDGKVTENFEMMTLTAWK</sequence>
<dbReference type="InterPro" id="IPR029063">
    <property type="entry name" value="SAM-dependent_MTases_sf"/>
</dbReference>
<dbReference type="RefSeq" id="WP_160603687.1">
    <property type="nucleotide sequence ID" value="NZ_WTYX01000001.1"/>
</dbReference>
<protein>
    <submittedName>
        <fullName evidence="3">Methyltransferase domain-containing protein</fullName>
    </submittedName>
</protein>
<dbReference type="Gene3D" id="3.40.50.150">
    <property type="entry name" value="Vaccinia Virus protein VP39"/>
    <property type="match status" value="1"/>
</dbReference>
<proteinExistence type="predicted"/>
<accession>A0A844ZSW0</accession>
<dbReference type="SUPFAM" id="SSF53335">
    <property type="entry name" value="S-adenosyl-L-methionine-dependent methyltransferases"/>
    <property type="match status" value="1"/>
</dbReference>
<dbReference type="EMBL" id="WTYX01000001">
    <property type="protein sequence ID" value="MXO90210.1"/>
    <property type="molecule type" value="Genomic_DNA"/>
</dbReference>
<keyword evidence="4" id="KW-1185">Reference proteome</keyword>
<dbReference type="OrthoDB" id="9793723at2"/>
<dbReference type="GO" id="GO:0008168">
    <property type="term" value="F:methyltransferase activity"/>
    <property type="evidence" value="ECO:0007669"/>
    <property type="project" value="UniProtKB-KW"/>
</dbReference>
<reference evidence="3 4" key="1">
    <citation type="submission" date="2019-12" db="EMBL/GenBank/DDBJ databases">
        <title>Genomic-based taxomic classification of the family Erythrobacteraceae.</title>
        <authorList>
            <person name="Xu L."/>
        </authorList>
    </citation>
    <scope>NUCLEOTIDE SEQUENCE [LARGE SCALE GENOMIC DNA]</scope>
    <source>
        <strain evidence="3 4">KCTC 52763</strain>
    </source>
</reference>
<dbReference type="GO" id="GO:0032259">
    <property type="term" value="P:methylation"/>
    <property type="evidence" value="ECO:0007669"/>
    <property type="project" value="UniProtKB-KW"/>
</dbReference>
<dbReference type="InterPro" id="IPR050602">
    <property type="entry name" value="Malonyl-ACP_OMT"/>
</dbReference>
<name>A0A844ZSW0_9SPHN</name>
<evidence type="ECO:0000313" key="3">
    <source>
        <dbReference type="EMBL" id="MXO90210.1"/>
    </source>
</evidence>
<evidence type="ECO:0000256" key="2">
    <source>
        <dbReference type="ARBA" id="ARBA00022679"/>
    </source>
</evidence>